<keyword evidence="3" id="KW-0175">Coiled coil</keyword>
<keyword evidence="1" id="KW-0343">GTPase activation</keyword>
<evidence type="ECO:0000256" key="2">
    <source>
        <dbReference type="ARBA" id="ARBA00022553"/>
    </source>
</evidence>
<sequence>MRKQFNKVRQFADQTFSRPGKSDVLNDDLKTADQRAEYILGAVGNVGKRIGSGNALINQDSSKQNKKCQYYQIGNAMLEASKDAAGLLSSVLKDCGDIQMELSQKTREHNGEVDLYVSQPLKEIMNNEIQHLKKQLTKLMQERDTVNNKLQAARRHNDNTNRVTQLQDDLEELDMKVNEHREKLAHEMFTLLTKETQLATNILQYIKLQRAYHDAAKQALEQIIPGIEQFINDYESKPMYGYPLGEHLRLTKRKIALPIELCACALIELGICEEGLFRITAAKSKVERMCLSLDTGCFTFPLSGEYCDPHILAGALKRYLSKLPDPLLTFSLYKDFIETSSIAQDEARLVAIKAVVDKLPEQNYENLRYLVKFLAELARNESHNKMSVQNIAIVFAPNLLKSNEDNELLNVMSTTAARASIIETLLRYADYFFPGDINFYMKYTREQLFKDCEYGFSPRYNDQRFFDNDPMDSMSKSTVDFSTAAKVSHSRSNSHDTSLIITDSMNTANSMKRAQSNSSLSDQSSPPQGSPKPVARRKNKPLAPGPPKPLETHIENRPPKPQILTKPQLGHSKPTEVMEDARDSLDLDQKFSPFTLPDSMDTMNVQKATVNKIIITSDNLQQKSNVHYSNAINGLQAKSKIAPVAAPRTTISAVVNTEKASIADDDQHIQLRRRSKDDCHPIDRGNKPAVPERPSTLRPQSFRCGGRIEDPTNAMCGITTLERTYMYNVDKQQVSLIQVDKDGSSLQRTQSIGNSARPKCIVRVNIETQKPLGYIRQLSQSEGNILEVPQENLVVPPSPRTLQRPPRPQIPAPPPPFGHKSKTEPNESTDL</sequence>
<protein>
    <submittedName>
        <fullName evidence="6">Putative gtpase-activator protein</fullName>
    </submittedName>
</protein>
<dbReference type="GO" id="GO:0007165">
    <property type="term" value="P:signal transduction"/>
    <property type="evidence" value="ECO:0007669"/>
    <property type="project" value="InterPro"/>
</dbReference>
<organism evidence="6">
    <name type="scientific">Xenopsylla cheopis</name>
    <name type="common">Oriental rat flea</name>
    <name type="synonym">Pulex cheopis</name>
    <dbReference type="NCBI Taxonomy" id="163159"/>
    <lineage>
        <taxon>Eukaryota</taxon>
        <taxon>Metazoa</taxon>
        <taxon>Ecdysozoa</taxon>
        <taxon>Arthropoda</taxon>
        <taxon>Hexapoda</taxon>
        <taxon>Insecta</taxon>
        <taxon>Pterygota</taxon>
        <taxon>Neoptera</taxon>
        <taxon>Endopterygota</taxon>
        <taxon>Siphonaptera</taxon>
        <taxon>Pulicidae</taxon>
        <taxon>Xenopsyllinae</taxon>
        <taxon>Xenopsylla</taxon>
    </lineage>
</organism>
<dbReference type="InterPro" id="IPR047165">
    <property type="entry name" value="RHG17/44/SH3BP1-like"/>
</dbReference>
<dbReference type="InterPro" id="IPR027267">
    <property type="entry name" value="AH/BAR_dom_sf"/>
</dbReference>
<evidence type="ECO:0000256" key="4">
    <source>
        <dbReference type="SAM" id="MobiDB-lite"/>
    </source>
</evidence>
<dbReference type="GO" id="GO:0005737">
    <property type="term" value="C:cytoplasm"/>
    <property type="evidence" value="ECO:0007669"/>
    <property type="project" value="InterPro"/>
</dbReference>
<feature type="compositionally biased region" description="Pro residues" evidence="4">
    <location>
        <begin position="805"/>
        <end position="817"/>
    </location>
</feature>
<keyword evidence="2" id="KW-0597">Phosphoprotein</keyword>
<dbReference type="GO" id="GO:0032956">
    <property type="term" value="P:regulation of actin cytoskeleton organization"/>
    <property type="evidence" value="ECO:0007669"/>
    <property type="project" value="TreeGrafter"/>
</dbReference>
<dbReference type="InterPro" id="IPR000198">
    <property type="entry name" value="RhoGAP_dom"/>
</dbReference>
<dbReference type="Gene3D" id="1.20.1270.60">
    <property type="entry name" value="Arfaptin homology (AH) domain/BAR domain"/>
    <property type="match status" value="1"/>
</dbReference>
<dbReference type="SMART" id="SM00324">
    <property type="entry name" value="RhoGAP"/>
    <property type="match status" value="1"/>
</dbReference>
<feature type="compositionally biased region" description="Low complexity" evidence="4">
    <location>
        <begin position="515"/>
        <end position="527"/>
    </location>
</feature>
<feature type="region of interest" description="Disordered" evidence="4">
    <location>
        <begin position="674"/>
        <end position="697"/>
    </location>
</feature>
<dbReference type="PROSITE" id="PS50238">
    <property type="entry name" value="RHOGAP"/>
    <property type="match status" value="1"/>
</dbReference>
<evidence type="ECO:0000256" key="1">
    <source>
        <dbReference type="ARBA" id="ARBA00022468"/>
    </source>
</evidence>
<name>A0A6M2DJR9_XENCH</name>
<dbReference type="AlphaFoldDB" id="A0A6M2DJR9"/>
<dbReference type="PANTHER" id="PTHR14130:SF14">
    <property type="entry name" value="RHO GTPASE-ACTIVATING PROTEIN 92B"/>
    <property type="match status" value="1"/>
</dbReference>
<feature type="domain" description="Rho-GAP" evidence="5">
    <location>
        <begin position="242"/>
        <end position="433"/>
    </location>
</feature>
<feature type="coiled-coil region" evidence="3">
    <location>
        <begin position="122"/>
        <end position="183"/>
    </location>
</feature>
<dbReference type="GO" id="GO:0035020">
    <property type="term" value="P:regulation of Rac protein signal transduction"/>
    <property type="evidence" value="ECO:0007669"/>
    <property type="project" value="TreeGrafter"/>
</dbReference>
<dbReference type="SUPFAM" id="SSF103657">
    <property type="entry name" value="BAR/IMD domain-like"/>
    <property type="match status" value="1"/>
</dbReference>
<dbReference type="GO" id="GO:0005096">
    <property type="term" value="F:GTPase activator activity"/>
    <property type="evidence" value="ECO:0007669"/>
    <property type="project" value="UniProtKB-KW"/>
</dbReference>
<reference evidence="6" key="1">
    <citation type="submission" date="2020-03" db="EMBL/GenBank/DDBJ databases">
        <title>Transcriptomic Profiling of the Digestive Tract of the Rat Flea, Xenopsylla cheopis, Following Blood Feeding and Infection with Yersinia pestis.</title>
        <authorList>
            <person name="Bland D.M."/>
            <person name="Martens C.A."/>
            <person name="Virtaneva K."/>
            <person name="Kanakabandi K."/>
            <person name="Long D."/>
            <person name="Rosenke R."/>
            <person name="Saturday G.A."/>
            <person name="Hoyt F.H."/>
            <person name="Bruno D.P."/>
            <person name="Ribeiro J.M.C."/>
            <person name="Hinnebusch J."/>
        </authorList>
    </citation>
    <scope>NUCLEOTIDE SEQUENCE</scope>
</reference>
<feature type="region of interest" description="Disordered" evidence="4">
    <location>
        <begin position="1"/>
        <end position="23"/>
    </location>
</feature>
<accession>A0A6M2DJR9</accession>
<dbReference type="Pfam" id="PF03114">
    <property type="entry name" value="BAR"/>
    <property type="match status" value="1"/>
</dbReference>
<dbReference type="InterPro" id="IPR004148">
    <property type="entry name" value="BAR_dom"/>
</dbReference>
<dbReference type="PANTHER" id="PTHR14130">
    <property type="entry name" value="3BP-1 RELATED RHOGAP"/>
    <property type="match status" value="1"/>
</dbReference>
<dbReference type="Pfam" id="PF00620">
    <property type="entry name" value="RhoGAP"/>
    <property type="match status" value="1"/>
</dbReference>
<dbReference type="EMBL" id="GIIL01001585">
    <property type="protein sequence ID" value="NOV45311.1"/>
    <property type="molecule type" value="Transcribed_RNA"/>
</dbReference>
<dbReference type="Gene3D" id="1.10.555.10">
    <property type="entry name" value="Rho GTPase activation protein"/>
    <property type="match status" value="1"/>
</dbReference>
<dbReference type="SUPFAM" id="SSF48350">
    <property type="entry name" value="GTPase activation domain, GAP"/>
    <property type="match status" value="1"/>
</dbReference>
<feature type="region of interest" description="Disordered" evidence="4">
    <location>
        <begin position="510"/>
        <end position="580"/>
    </location>
</feature>
<dbReference type="InterPro" id="IPR008936">
    <property type="entry name" value="Rho_GTPase_activation_prot"/>
</dbReference>
<evidence type="ECO:0000256" key="3">
    <source>
        <dbReference type="SAM" id="Coils"/>
    </source>
</evidence>
<dbReference type="FunFam" id="1.10.555.10:FF:000001">
    <property type="entry name" value="Rho GTPase activating protein 44"/>
    <property type="match status" value="1"/>
</dbReference>
<feature type="compositionally biased region" description="Basic and acidic residues" evidence="4">
    <location>
        <begin position="674"/>
        <end position="686"/>
    </location>
</feature>
<proteinExistence type="predicted"/>
<evidence type="ECO:0000313" key="6">
    <source>
        <dbReference type="EMBL" id="NOV45311.1"/>
    </source>
</evidence>
<evidence type="ECO:0000259" key="5">
    <source>
        <dbReference type="PROSITE" id="PS50238"/>
    </source>
</evidence>
<feature type="region of interest" description="Disordered" evidence="4">
    <location>
        <begin position="790"/>
        <end position="831"/>
    </location>
</feature>